<dbReference type="Pfam" id="PF00403">
    <property type="entry name" value="HMA"/>
    <property type="match status" value="1"/>
</dbReference>
<dbReference type="Gene3D" id="3.30.70.100">
    <property type="match status" value="1"/>
</dbReference>
<feature type="signal peptide" evidence="1">
    <location>
        <begin position="1"/>
        <end position="18"/>
    </location>
</feature>
<gene>
    <name evidence="3" type="ORF">SAMN02927903_02067</name>
</gene>
<feature type="domain" description="HMA" evidence="2">
    <location>
        <begin position="24"/>
        <end position="90"/>
    </location>
</feature>
<dbReference type="RefSeq" id="WP_091143024.1">
    <property type="nucleotide sequence ID" value="NZ_FMVF01000009.1"/>
</dbReference>
<dbReference type="EMBL" id="FMVF01000009">
    <property type="protein sequence ID" value="SCY70401.1"/>
    <property type="molecule type" value="Genomic_DNA"/>
</dbReference>
<proteinExistence type="predicted"/>
<name>A0A1G5I3D7_9FLAO</name>
<feature type="chain" id="PRO_5011556939" evidence="1">
    <location>
        <begin position="19"/>
        <end position="112"/>
    </location>
</feature>
<dbReference type="Proteomes" id="UP000199354">
    <property type="component" value="Unassembled WGS sequence"/>
</dbReference>
<keyword evidence="4" id="KW-1185">Reference proteome</keyword>
<evidence type="ECO:0000313" key="4">
    <source>
        <dbReference type="Proteomes" id="UP000199354"/>
    </source>
</evidence>
<evidence type="ECO:0000256" key="1">
    <source>
        <dbReference type="SAM" id="SignalP"/>
    </source>
</evidence>
<dbReference type="PROSITE" id="PS50846">
    <property type="entry name" value="HMA_2"/>
    <property type="match status" value="1"/>
</dbReference>
<sequence>MKNILILLVALIGFTAQAQQKSKSAKHTFEVNGNCDQCKKRIEKAAYSVSGVKMAVWDVDTHQLNIILNEEKSSVSQVKKAIAKVGHDTDEVKSTDEDYEKLHHCCLYERKP</sequence>
<accession>A0A1G5I3D7</accession>
<dbReference type="SUPFAM" id="SSF55008">
    <property type="entry name" value="HMA, heavy metal-associated domain"/>
    <property type="match status" value="1"/>
</dbReference>
<dbReference type="STRING" id="490189.SAMN02927903_02067"/>
<dbReference type="InterPro" id="IPR036163">
    <property type="entry name" value="HMA_dom_sf"/>
</dbReference>
<evidence type="ECO:0000259" key="2">
    <source>
        <dbReference type="PROSITE" id="PS50846"/>
    </source>
</evidence>
<protein>
    <submittedName>
        <fullName evidence="3">Copper chaperone CopZ</fullName>
    </submittedName>
</protein>
<dbReference type="GO" id="GO:0046872">
    <property type="term" value="F:metal ion binding"/>
    <property type="evidence" value="ECO:0007669"/>
    <property type="project" value="InterPro"/>
</dbReference>
<dbReference type="OrthoDB" id="5513217at2"/>
<evidence type="ECO:0000313" key="3">
    <source>
        <dbReference type="EMBL" id="SCY70401.1"/>
    </source>
</evidence>
<dbReference type="AlphaFoldDB" id="A0A1G5I3D7"/>
<keyword evidence="1" id="KW-0732">Signal</keyword>
<dbReference type="InterPro" id="IPR006121">
    <property type="entry name" value="HMA_dom"/>
</dbReference>
<reference evidence="3 4" key="1">
    <citation type="submission" date="2016-10" db="EMBL/GenBank/DDBJ databases">
        <authorList>
            <person name="de Groot N.N."/>
        </authorList>
    </citation>
    <scope>NUCLEOTIDE SEQUENCE [LARGE SCALE GENOMIC DNA]</scope>
    <source>
        <strain evidence="3 4">CGMCC 1.7031</strain>
    </source>
</reference>
<organism evidence="3 4">
    <name type="scientific">Flavobacterium caeni</name>
    <dbReference type="NCBI Taxonomy" id="490189"/>
    <lineage>
        <taxon>Bacteria</taxon>
        <taxon>Pseudomonadati</taxon>
        <taxon>Bacteroidota</taxon>
        <taxon>Flavobacteriia</taxon>
        <taxon>Flavobacteriales</taxon>
        <taxon>Flavobacteriaceae</taxon>
        <taxon>Flavobacterium</taxon>
    </lineage>
</organism>